<keyword evidence="4" id="KW-1185">Reference proteome</keyword>
<keyword evidence="2" id="KW-0472">Membrane</keyword>
<organism evidence="3 4">
    <name type="scientific">Symbiodinium microadriaticum</name>
    <name type="common">Dinoflagellate</name>
    <name type="synonym">Zooxanthella microadriatica</name>
    <dbReference type="NCBI Taxonomy" id="2951"/>
    <lineage>
        <taxon>Eukaryota</taxon>
        <taxon>Sar</taxon>
        <taxon>Alveolata</taxon>
        <taxon>Dinophyceae</taxon>
        <taxon>Suessiales</taxon>
        <taxon>Symbiodiniaceae</taxon>
        <taxon>Symbiodinium</taxon>
    </lineage>
</organism>
<feature type="region of interest" description="Disordered" evidence="1">
    <location>
        <begin position="1"/>
        <end position="29"/>
    </location>
</feature>
<protein>
    <submittedName>
        <fullName evidence="3">Uncharacterized protein</fullName>
    </submittedName>
</protein>
<dbReference type="AlphaFoldDB" id="A0A1Q9D4I9"/>
<feature type="transmembrane region" description="Helical" evidence="2">
    <location>
        <begin position="745"/>
        <end position="767"/>
    </location>
</feature>
<name>A0A1Q9D4I9_SYMMI</name>
<evidence type="ECO:0000313" key="3">
    <source>
        <dbReference type="EMBL" id="OLP90103.1"/>
    </source>
</evidence>
<accession>A0A1Q9D4I9</accession>
<dbReference type="EMBL" id="LSRX01000728">
    <property type="protein sequence ID" value="OLP90103.1"/>
    <property type="molecule type" value="Genomic_DNA"/>
</dbReference>
<dbReference type="OrthoDB" id="420519at2759"/>
<gene>
    <name evidence="3" type="ORF">AK812_SmicGene28398</name>
</gene>
<feature type="transmembrane region" description="Helical" evidence="2">
    <location>
        <begin position="716"/>
        <end position="738"/>
    </location>
</feature>
<dbReference type="Proteomes" id="UP000186817">
    <property type="component" value="Unassembled WGS sequence"/>
</dbReference>
<keyword evidence="2" id="KW-1133">Transmembrane helix</keyword>
<comment type="caution">
    <text evidence="3">The sequence shown here is derived from an EMBL/GenBank/DDBJ whole genome shotgun (WGS) entry which is preliminary data.</text>
</comment>
<reference evidence="3 4" key="1">
    <citation type="submission" date="2016-02" db="EMBL/GenBank/DDBJ databases">
        <title>Genome analysis of coral dinoflagellate symbionts highlights evolutionary adaptations to a symbiotic lifestyle.</title>
        <authorList>
            <person name="Aranda M."/>
            <person name="Li Y."/>
            <person name="Liew Y.J."/>
            <person name="Baumgarten S."/>
            <person name="Simakov O."/>
            <person name="Wilson M."/>
            <person name="Piel J."/>
            <person name="Ashoor H."/>
            <person name="Bougouffa S."/>
            <person name="Bajic V.B."/>
            <person name="Ryu T."/>
            <person name="Ravasi T."/>
            <person name="Bayer T."/>
            <person name="Micklem G."/>
            <person name="Kim H."/>
            <person name="Bhak J."/>
            <person name="Lajeunesse T.C."/>
            <person name="Voolstra C.R."/>
        </authorList>
    </citation>
    <scope>NUCLEOTIDE SEQUENCE [LARGE SCALE GENOMIC DNA]</scope>
    <source>
        <strain evidence="3 4">CCMP2467</strain>
    </source>
</reference>
<evidence type="ECO:0000256" key="1">
    <source>
        <dbReference type="SAM" id="MobiDB-lite"/>
    </source>
</evidence>
<proteinExistence type="predicted"/>
<sequence length="795" mass="86445">MSPLMKLANHQQVTPSDHRLVSRRHSSRRTRLLQSPAHVLPRNHNHRKYNLAEDDLLESMCRMDPMSAMLHYFLAAGVDEEQLGDLFLERMPSPIRPAEDEPVPIYTSRTKYSALVLNLGSFARNRKKTAGEISAQELDFLHQRAWKTVRNPNGELLVGCRTNKAGSKMSQVAGSTLVGVAHAHLPLAYMIVDIAFGKTLPQGSQGFRDQLPSSSLTASLTRVGMDSMRVCVFQLNSKIASGQVSLPHECLASMFTDCLRCQVDLIRGDPNMGLYRYSGTRQESMDIKGGIPKAQHVSANSLCPVRSGSDDHHRFEWGHSLTDDQWETPPADQTEFKPNVSEWLLNSTSANYLLNDSDYDAHTPLLLSVNATHYSAGRARAMNRPPAGAVLQLLLRNVLPNPHILLVVKLLLAKAAKEVPWNFSGLGIRGGLPVSDQLLEPELPRRRFRVTFLLHFGCARVGEAISAVESGAVEIVEFSWPVANQVGSVTDRRDAGTAAYRSFLSRIGEGQAWALSSCEGELDFPQKSVLVSDSSPVHRALLQGDARAGAGCSRDLGLPPTGPGALDGLIIDDYFGPSLESAWFEPGGACGSLAAVLRAKGAYQRDSVEGSAQRLFKVAGAAVDSSAEIVREGVLPGSFVVQASAMRLAAYLLAGGIYVGLTDTVAKHLTDYGRELFDSSGLLKNAANSLESGLLSQHTERLMEQLSQGPRLSIPAAWPVLLIAFFLAVLLGYMYLVALRHCTVLLIWLVMALSVAGSALLGFYLWANAGTLSRPKFALHSLVTADTLSSSQHPF</sequence>
<keyword evidence="2" id="KW-0812">Transmembrane</keyword>
<evidence type="ECO:0000256" key="2">
    <source>
        <dbReference type="SAM" id="Phobius"/>
    </source>
</evidence>
<evidence type="ECO:0000313" key="4">
    <source>
        <dbReference type="Proteomes" id="UP000186817"/>
    </source>
</evidence>